<proteinExistence type="predicted"/>
<evidence type="ECO:0000256" key="1">
    <source>
        <dbReference type="SAM" id="MobiDB-lite"/>
    </source>
</evidence>
<sequence length="55" mass="6244">MEGESFCIDTAIDMERESDSIDSEKMELIKSSSDHSGKENEKAINDEKMKLMENS</sequence>
<dbReference type="Proteomes" id="UP000823775">
    <property type="component" value="Unassembled WGS sequence"/>
</dbReference>
<protein>
    <submittedName>
        <fullName evidence="2">Uncharacterized protein</fullName>
    </submittedName>
</protein>
<feature type="region of interest" description="Disordered" evidence="1">
    <location>
        <begin position="1"/>
        <end position="55"/>
    </location>
</feature>
<evidence type="ECO:0000313" key="2">
    <source>
        <dbReference type="EMBL" id="MCE3215679.1"/>
    </source>
</evidence>
<feature type="compositionally biased region" description="Basic and acidic residues" evidence="1">
    <location>
        <begin position="13"/>
        <end position="55"/>
    </location>
</feature>
<name>A0ABS8WVP4_DATST</name>
<accession>A0ABS8WVP4</accession>
<organism evidence="2 3">
    <name type="scientific">Datura stramonium</name>
    <name type="common">Jimsonweed</name>
    <name type="synonym">Common thornapple</name>
    <dbReference type="NCBI Taxonomy" id="4076"/>
    <lineage>
        <taxon>Eukaryota</taxon>
        <taxon>Viridiplantae</taxon>
        <taxon>Streptophyta</taxon>
        <taxon>Embryophyta</taxon>
        <taxon>Tracheophyta</taxon>
        <taxon>Spermatophyta</taxon>
        <taxon>Magnoliopsida</taxon>
        <taxon>eudicotyledons</taxon>
        <taxon>Gunneridae</taxon>
        <taxon>Pentapetalae</taxon>
        <taxon>asterids</taxon>
        <taxon>lamiids</taxon>
        <taxon>Solanales</taxon>
        <taxon>Solanaceae</taxon>
        <taxon>Solanoideae</taxon>
        <taxon>Datureae</taxon>
        <taxon>Datura</taxon>
    </lineage>
</organism>
<reference evidence="2 3" key="1">
    <citation type="journal article" date="2021" name="BMC Genomics">
        <title>Datura genome reveals duplications of psychoactive alkaloid biosynthetic genes and high mutation rate following tissue culture.</title>
        <authorList>
            <person name="Rajewski A."/>
            <person name="Carter-House D."/>
            <person name="Stajich J."/>
            <person name="Litt A."/>
        </authorList>
    </citation>
    <scope>NUCLEOTIDE SEQUENCE [LARGE SCALE GENOMIC DNA]</scope>
    <source>
        <strain evidence="2">AR-01</strain>
    </source>
</reference>
<keyword evidence="3" id="KW-1185">Reference proteome</keyword>
<comment type="caution">
    <text evidence="2">The sequence shown here is derived from an EMBL/GenBank/DDBJ whole genome shotgun (WGS) entry which is preliminary data.</text>
</comment>
<dbReference type="EMBL" id="JACEIK010011448">
    <property type="protein sequence ID" value="MCE3215679.1"/>
    <property type="molecule type" value="Genomic_DNA"/>
</dbReference>
<evidence type="ECO:0000313" key="3">
    <source>
        <dbReference type="Proteomes" id="UP000823775"/>
    </source>
</evidence>
<gene>
    <name evidence="2" type="ORF">HAX54_003182</name>
</gene>
<feature type="non-terminal residue" evidence="2">
    <location>
        <position position="55"/>
    </location>
</feature>